<keyword evidence="5 28" id="KW-0813">Transport</keyword>
<accession>A0A6J2VQ04</accession>
<evidence type="ECO:0000256" key="12">
    <source>
        <dbReference type="ARBA" id="ARBA00022847"/>
    </source>
</evidence>
<keyword evidence="20" id="KW-0868">Chloride</keyword>
<evidence type="ECO:0000256" key="25">
    <source>
        <dbReference type="ARBA" id="ARBA00048715"/>
    </source>
</evidence>
<dbReference type="Pfam" id="PF00375">
    <property type="entry name" value="SDF"/>
    <property type="match status" value="1"/>
</dbReference>
<evidence type="ECO:0000313" key="30">
    <source>
        <dbReference type="Proteomes" id="UP000504632"/>
    </source>
</evidence>
<dbReference type="GO" id="GO:0045202">
    <property type="term" value="C:synapse"/>
    <property type="evidence" value="ECO:0007669"/>
    <property type="project" value="UniProtKB-SubCell"/>
</dbReference>
<dbReference type="InterPro" id="IPR018107">
    <property type="entry name" value="Na-dicarboxylate_symporter_CS"/>
</dbReference>
<keyword evidence="16" id="KW-0770">Synapse</keyword>
<evidence type="ECO:0000256" key="10">
    <source>
        <dbReference type="ARBA" id="ARBA00022723"/>
    </source>
</evidence>
<dbReference type="SUPFAM" id="SSF118215">
    <property type="entry name" value="Proton glutamate symport protein"/>
    <property type="match status" value="1"/>
</dbReference>
<evidence type="ECO:0000256" key="15">
    <source>
        <dbReference type="ARBA" id="ARBA00022989"/>
    </source>
</evidence>
<evidence type="ECO:0000256" key="23">
    <source>
        <dbReference type="ARBA" id="ARBA00045494"/>
    </source>
</evidence>
<feature type="region of interest" description="Disordered" evidence="29">
    <location>
        <begin position="491"/>
        <end position="513"/>
    </location>
</feature>
<evidence type="ECO:0000256" key="17">
    <source>
        <dbReference type="ARBA" id="ARBA00023053"/>
    </source>
</evidence>
<keyword evidence="19" id="KW-0325">Glycoprotein</keyword>
<feature type="transmembrane region" description="Helical" evidence="28">
    <location>
        <begin position="181"/>
        <end position="198"/>
    </location>
</feature>
<comment type="subcellular location">
    <subcellularLocation>
        <location evidence="3">Apical cell membrane</location>
        <topology evidence="3">Multi-pass membrane protein</topology>
    </subcellularLocation>
    <subcellularLocation>
        <location evidence="1">Early endosome membrane</location>
    </subcellularLocation>
    <subcellularLocation>
        <location evidence="2">Late endosome membrane</location>
    </subcellularLocation>
    <subcellularLocation>
        <location evidence="28">Membrane</location>
        <topology evidence="28">Multi-pass membrane protein</topology>
    </subcellularLocation>
    <subcellularLocation>
        <location evidence="4">Recycling endosome membrane</location>
    </subcellularLocation>
    <subcellularLocation>
        <location evidence="21">Synapse</location>
        <location evidence="21">Synaptosome</location>
    </subcellularLocation>
</comment>
<dbReference type="InParanoid" id="A0A6J2VQ04"/>
<keyword evidence="12 28" id="KW-0769">Symport</keyword>
<comment type="catalytic activity">
    <reaction evidence="27">
        <text>K(+)(in) + L-cysteine(out) + 3 Na(+)(out) + H(+)(out) = K(+)(out) + L-cysteine(in) + 3 Na(+)(in) + H(+)(in)</text>
        <dbReference type="Rhea" id="RHEA:82559"/>
        <dbReference type="ChEBI" id="CHEBI:15378"/>
        <dbReference type="ChEBI" id="CHEBI:29101"/>
        <dbReference type="ChEBI" id="CHEBI:29103"/>
        <dbReference type="ChEBI" id="CHEBI:35235"/>
    </reaction>
</comment>
<feature type="transmembrane region" description="Helical" evidence="28">
    <location>
        <begin position="219"/>
        <end position="240"/>
    </location>
</feature>
<evidence type="ECO:0000256" key="26">
    <source>
        <dbReference type="ARBA" id="ARBA00049118"/>
    </source>
</evidence>
<dbReference type="GeneID" id="115816220"/>
<evidence type="ECO:0000256" key="20">
    <source>
        <dbReference type="ARBA" id="ARBA00023214"/>
    </source>
</evidence>
<evidence type="ECO:0000256" key="2">
    <source>
        <dbReference type="ARBA" id="ARBA00004414"/>
    </source>
</evidence>
<evidence type="ECO:0000256" key="24">
    <source>
        <dbReference type="ARBA" id="ARBA00047601"/>
    </source>
</evidence>
<comment type="function">
    <text evidence="23">Sodium-dependent, high-affinity amino acid transporter that mediates the uptake of L-glutamate and also L-aspartate and D-aspartate. Can also transport L-cysteine. Functions as a symporter that transports one amino acid molecule together with two or three Na(+) ions and one proton, in parallel with the counter-transport of one K(+) ion. Mediates Cl(-) flux that is not coupled to amino acid transport; this avoids the accumulation of negative charges due to aspartate and Na(+) symport. Plays an important role in L-glutamate and L-aspartate reabsorption in renal tubuli. Plays a redundant role in the rapid removal of released glutamate from the synaptic cleft, which is essential for terminating the postsynaptic action of glutamate. Contributes to glutathione biosynthesis and protection against oxidative stress via its role in L-glutamate and L-cysteine transport. Negatively regulated by ARL6IP5.</text>
</comment>
<dbReference type="PROSITE" id="PS00713">
    <property type="entry name" value="NA_DICARBOXYL_SYMP_1"/>
    <property type="match status" value="1"/>
</dbReference>
<sequence length="513" mass="55293">MGVVFGIVVRAYVPLSDLNKIYIGFPGEILMQMLKLIILPLVTSSMITGIAALKSDVSSKVALRAALYFLSTTTLAVTTGVILVLMFKPGATYRADKAELEDDGEGISTVDAMLDLIRNMIPANLVRACFQQFKTERMETEIEPEGNSSVELGEMVMCSTMNKNATIDVVLEGTHVDGTNILGLIIFCVVFGLVIAKMGDRGLILVEFFTSLNEATKNLVQIVMNYMPIGVMFLIGSKIIEVDSWDIVFNLGYFIGTVFVGLFIHCTLTLPLIYMCIVRRNPFKLILGTAQALVTALLISSSSATLPVTFKCCEEVNKIDMRILRFMLPMGATVNMNGTALYEGVAAIFVAQMNDFKLTLGQIVTVGITAAASSIGAAGIPATGAVTTLLVLTAVDLPVRDAALLITVEWLLDRFCTAINVLGDCFGAAIVEKLSSKELQLMDVENSELGNQLNDVSGSPSTTEQKDQYDTMIEVLGEETLGVGLVKKLSASSHRAQRTSSSNLQAQSPSNEV</sequence>
<name>A0A6J2VQ04_CHACN</name>
<dbReference type="GO" id="GO:0015501">
    <property type="term" value="F:glutamate:sodium symporter activity"/>
    <property type="evidence" value="ECO:0007669"/>
    <property type="project" value="TreeGrafter"/>
</dbReference>
<protein>
    <recommendedName>
        <fullName evidence="28">Amino acid transporter</fullName>
    </recommendedName>
</protein>
<dbReference type="GO" id="GO:0043005">
    <property type="term" value="C:neuron projection"/>
    <property type="evidence" value="ECO:0007669"/>
    <property type="project" value="UniProtKB-KW"/>
</dbReference>
<evidence type="ECO:0000256" key="27">
    <source>
        <dbReference type="ARBA" id="ARBA00049885"/>
    </source>
</evidence>
<keyword evidence="30" id="KW-1185">Reference proteome</keyword>
<evidence type="ECO:0000256" key="22">
    <source>
        <dbReference type="ARBA" id="ARBA00037996"/>
    </source>
</evidence>
<evidence type="ECO:0000313" key="31">
    <source>
        <dbReference type="RefSeq" id="XP_030635045.1"/>
    </source>
</evidence>
<feature type="transmembrane region" description="Helical" evidence="28">
    <location>
        <begin position="252"/>
        <end position="273"/>
    </location>
</feature>
<keyword evidence="13" id="KW-0630">Potassium</keyword>
<dbReference type="GO" id="GO:0033229">
    <property type="term" value="F:cysteine transmembrane transporter activity"/>
    <property type="evidence" value="ECO:0007669"/>
    <property type="project" value="TreeGrafter"/>
</dbReference>
<keyword evidence="14" id="KW-0029">Amino-acid transport</keyword>
<comment type="catalytic activity">
    <reaction evidence="25">
        <text>K(+)(in) + L-aspartate(out) + 3 Na(+)(out) + H(+)(out) = K(+)(out) + L-aspartate(in) + 3 Na(+)(in) + H(+)(in)</text>
        <dbReference type="Rhea" id="RHEA:70851"/>
        <dbReference type="ChEBI" id="CHEBI:15378"/>
        <dbReference type="ChEBI" id="CHEBI:29101"/>
        <dbReference type="ChEBI" id="CHEBI:29103"/>
        <dbReference type="ChEBI" id="CHEBI:29991"/>
    </reaction>
</comment>
<dbReference type="GO" id="GO:0046872">
    <property type="term" value="F:metal ion binding"/>
    <property type="evidence" value="ECO:0007669"/>
    <property type="project" value="UniProtKB-KW"/>
</dbReference>
<feature type="transmembrane region" description="Helical" evidence="28">
    <location>
        <begin position="285"/>
        <end position="310"/>
    </location>
</feature>
<proteinExistence type="inferred from homology"/>
<keyword evidence="7" id="KW-0597">Phosphoprotein</keyword>
<evidence type="ECO:0000256" key="29">
    <source>
        <dbReference type="SAM" id="MobiDB-lite"/>
    </source>
</evidence>
<evidence type="ECO:0000256" key="1">
    <source>
        <dbReference type="ARBA" id="ARBA00004146"/>
    </source>
</evidence>
<evidence type="ECO:0000256" key="21">
    <source>
        <dbReference type="ARBA" id="ARBA00034102"/>
    </source>
</evidence>
<evidence type="ECO:0000256" key="11">
    <source>
        <dbReference type="ARBA" id="ARBA00022753"/>
    </source>
</evidence>
<dbReference type="RefSeq" id="XP_030635045.1">
    <property type="nucleotide sequence ID" value="XM_030779185.1"/>
</dbReference>
<evidence type="ECO:0000256" key="14">
    <source>
        <dbReference type="ARBA" id="ARBA00022970"/>
    </source>
</evidence>
<keyword evidence="15 28" id="KW-1133">Transmembrane helix</keyword>
<dbReference type="InterPro" id="IPR050746">
    <property type="entry name" value="DAACS"/>
</dbReference>
<dbReference type="PANTHER" id="PTHR11958">
    <property type="entry name" value="SODIUM/DICARBOXYLATE SYMPORTER-RELATED"/>
    <property type="match status" value="1"/>
</dbReference>
<comment type="similarity">
    <text evidence="22">Belongs to the dicarboxylate/amino acid:cation symporter (DAACS) (TC 2.A.23) family. SLC1A1 subfamily.</text>
</comment>
<evidence type="ECO:0000256" key="3">
    <source>
        <dbReference type="ARBA" id="ARBA00004424"/>
    </source>
</evidence>
<reference evidence="31" key="1">
    <citation type="submission" date="2025-08" db="UniProtKB">
        <authorList>
            <consortium name="RefSeq"/>
        </authorList>
    </citation>
    <scope>IDENTIFICATION</scope>
</reference>
<evidence type="ECO:0000256" key="16">
    <source>
        <dbReference type="ARBA" id="ARBA00023018"/>
    </source>
</evidence>
<dbReference type="Gene3D" id="1.10.3860.10">
    <property type="entry name" value="Sodium:dicarboxylate symporter"/>
    <property type="match status" value="1"/>
</dbReference>
<evidence type="ECO:0000256" key="6">
    <source>
        <dbReference type="ARBA" id="ARBA00022475"/>
    </source>
</evidence>
<evidence type="ECO:0000256" key="8">
    <source>
        <dbReference type="ARBA" id="ARBA00022599"/>
    </source>
</evidence>
<evidence type="ECO:0000256" key="9">
    <source>
        <dbReference type="ARBA" id="ARBA00022692"/>
    </source>
</evidence>
<keyword evidence="11" id="KW-0967">Endosome</keyword>
<dbReference type="PANTHER" id="PTHR11958:SF109">
    <property type="entry name" value="EXCITATORY AMINO ACID TRANSPORTER 3"/>
    <property type="match status" value="1"/>
</dbReference>
<keyword evidence="10" id="KW-0479">Metal-binding</keyword>
<dbReference type="GO" id="GO:0031901">
    <property type="term" value="C:early endosome membrane"/>
    <property type="evidence" value="ECO:0007669"/>
    <property type="project" value="UniProtKB-SubCell"/>
</dbReference>
<comment type="catalytic activity">
    <reaction evidence="24">
        <text>K(+)(in) + L-glutamate(out) + 3 Na(+)(out) + H(+)(out) = K(+)(out) + L-glutamate(in) + 3 Na(+)(in) + H(+)(in)</text>
        <dbReference type="Rhea" id="RHEA:70699"/>
        <dbReference type="ChEBI" id="CHEBI:15378"/>
        <dbReference type="ChEBI" id="CHEBI:29101"/>
        <dbReference type="ChEBI" id="CHEBI:29103"/>
        <dbReference type="ChEBI" id="CHEBI:29985"/>
    </reaction>
</comment>
<dbReference type="PRINTS" id="PR00173">
    <property type="entry name" value="EDTRNSPORT"/>
</dbReference>
<comment type="catalytic activity">
    <reaction evidence="26">
        <text>D-aspartate(out) + K(+)(in) + 3 Na(+)(out) + H(+)(out) = D-aspartate(in) + K(+)(out) + 3 Na(+)(in) + H(+)(in)</text>
        <dbReference type="Rhea" id="RHEA:71379"/>
        <dbReference type="ChEBI" id="CHEBI:15378"/>
        <dbReference type="ChEBI" id="CHEBI:29101"/>
        <dbReference type="ChEBI" id="CHEBI:29103"/>
        <dbReference type="ChEBI" id="CHEBI:29990"/>
    </reaction>
</comment>
<evidence type="ECO:0000256" key="28">
    <source>
        <dbReference type="RuleBase" id="RU361216"/>
    </source>
</evidence>
<dbReference type="InterPro" id="IPR036458">
    <property type="entry name" value="Na:dicarbo_symporter_sf"/>
</dbReference>
<keyword evidence="6" id="KW-1003">Cell membrane</keyword>
<dbReference type="InterPro" id="IPR001991">
    <property type="entry name" value="Na-dicarboxylate_symporter"/>
</dbReference>
<dbReference type="GO" id="GO:0031902">
    <property type="term" value="C:late endosome membrane"/>
    <property type="evidence" value="ECO:0007669"/>
    <property type="project" value="UniProtKB-SubCell"/>
</dbReference>
<dbReference type="OrthoDB" id="5877963at2759"/>
<evidence type="ECO:0000256" key="4">
    <source>
        <dbReference type="ARBA" id="ARBA00004565"/>
    </source>
</evidence>
<dbReference type="GO" id="GO:0005313">
    <property type="term" value="F:L-glutamate transmembrane transporter activity"/>
    <property type="evidence" value="ECO:0007669"/>
    <property type="project" value="TreeGrafter"/>
</dbReference>
<keyword evidence="17" id="KW-0915">Sodium</keyword>
<feature type="transmembrane region" description="Helical" evidence="28">
    <location>
        <begin position="65"/>
        <end position="87"/>
    </location>
</feature>
<evidence type="ECO:0000256" key="13">
    <source>
        <dbReference type="ARBA" id="ARBA00022958"/>
    </source>
</evidence>
<gene>
    <name evidence="31" type="primary">LOC115816220</name>
</gene>
<evidence type="ECO:0000256" key="7">
    <source>
        <dbReference type="ARBA" id="ARBA00022553"/>
    </source>
</evidence>
<dbReference type="Proteomes" id="UP000504632">
    <property type="component" value="Chromosome 7"/>
</dbReference>
<evidence type="ECO:0000256" key="5">
    <source>
        <dbReference type="ARBA" id="ARBA00022448"/>
    </source>
</evidence>
<dbReference type="GO" id="GO:0016324">
    <property type="term" value="C:apical plasma membrane"/>
    <property type="evidence" value="ECO:0007669"/>
    <property type="project" value="UniProtKB-SubCell"/>
</dbReference>
<evidence type="ECO:0000256" key="18">
    <source>
        <dbReference type="ARBA" id="ARBA00023136"/>
    </source>
</evidence>
<dbReference type="GO" id="GO:0055038">
    <property type="term" value="C:recycling endosome membrane"/>
    <property type="evidence" value="ECO:0007669"/>
    <property type="project" value="UniProtKB-SubCell"/>
</dbReference>
<dbReference type="AlphaFoldDB" id="A0A6J2VQ04"/>
<keyword evidence="9 28" id="KW-0812">Transmembrane</keyword>
<organism evidence="30 31">
    <name type="scientific">Chanos chanos</name>
    <name type="common">Milkfish</name>
    <name type="synonym">Mugil chanos</name>
    <dbReference type="NCBI Taxonomy" id="29144"/>
    <lineage>
        <taxon>Eukaryota</taxon>
        <taxon>Metazoa</taxon>
        <taxon>Chordata</taxon>
        <taxon>Craniata</taxon>
        <taxon>Vertebrata</taxon>
        <taxon>Euteleostomi</taxon>
        <taxon>Actinopterygii</taxon>
        <taxon>Neopterygii</taxon>
        <taxon>Teleostei</taxon>
        <taxon>Ostariophysi</taxon>
        <taxon>Gonorynchiformes</taxon>
        <taxon>Chanidae</taxon>
        <taxon>Chanos</taxon>
    </lineage>
</organism>
<feature type="transmembrane region" description="Helical" evidence="28">
    <location>
        <begin position="29"/>
        <end position="53"/>
    </location>
</feature>
<keyword evidence="8" id="KW-0771">Synaptosome</keyword>
<keyword evidence="18 28" id="KW-0472">Membrane</keyword>
<evidence type="ECO:0000256" key="19">
    <source>
        <dbReference type="ARBA" id="ARBA00023180"/>
    </source>
</evidence>